<dbReference type="EMBL" id="CADCUC010000515">
    <property type="protein sequence ID" value="CAA9353186.1"/>
    <property type="molecule type" value="Genomic_DNA"/>
</dbReference>
<keyword evidence="1" id="KW-1133">Transmembrane helix</keyword>
<evidence type="ECO:0000259" key="2">
    <source>
        <dbReference type="SMART" id="SM01259"/>
    </source>
</evidence>
<keyword evidence="1" id="KW-0472">Membrane</keyword>
<dbReference type="GO" id="GO:0016020">
    <property type="term" value="C:membrane"/>
    <property type="evidence" value="ECO:0007669"/>
    <property type="project" value="GOC"/>
</dbReference>
<reference evidence="3" key="1">
    <citation type="submission" date="2020-02" db="EMBL/GenBank/DDBJ databases">
        <authorList>
            <person name="Meier V. D."/>
        </authorList>
    </citation>
    <scope>NUCLEOTIDE SEQUENCE</scope>
    <source>
        <strain evidence="3">AVDCRST_MAG90</strain>
    </source>
</reference>
<feature type="domain" description="Lipid A biosynthesis N-terminal" evidence="2">
    <location>
        <begin position="27"/>
        <end position="98"/>
    </location>
</feature>
<sequence>MVVDILNQIGGYLHTVFVTRIDLAAMIGLVGQMFFSARFLVQWIASERAGKSVVPVAFWFFSLGGGLILFAYSLYRGDPVFILGQGLGTFIYVRNLMLIANERKRNAAGASNSP</sequence>
<accession>A0A6J4M905</accession>
<name>A0A6J4M905_9HYPH</name>
<proteinExistence type="predicted"/>
<feature type="transmembrane region" description="Helical" evidence="1">
    <location>
        <begin position="23"/>
        <end position="41"/>
    </location>
</feature>
<feature type="transmembrane region" description="Helical" evidence="1">
    <location>
        <begin position="53"/>
        <end position="75"/>
    </location>
</feature>
<dbReference type="PIRSF" id="PIRSF028440">
    <property type="entry name" value="UCP_LAB_N"/>
    <property type="match status" value="1"/>
</dbReference>
<dbReference type="InterPro" id="IPR014546">
    <property type="entry name" value="UCP028440_lipidA_biosyn"/>
</dbReference>
<dbReference type="InterPro" id="IPR011499">
    <property type="entry name" value="Lipid_A_biosynth_N"/>
</dbReference>
<keyword evidence="1" id="KW-0812">Transmembrane</keyword>
<dbReference type="Pfam" id="PF07578">
    <property type="entry name" value="LAB_N"/>
    <property type="match status" value="1"/>
</dbReference>
<dbReference type="Gene3D" id="1.20.1280.290">
    <property type="match status" value="1"/>
</dbReference>
<dbReference type="GO" id="GO:0008915">
    <property type="term" value="F:lipid-A-disaccharide synthase activity"/>
    <property type="evidence" value="ECO:0007669"/>
    <property type="project" value="InterPro"/>
</dbReference>
<protein>
    <submittedName>
        <fullName evidence="3">Lipid A biosynthesis-like protein</fullName>
    </submittedName>
</protein>
<organism evidence="3">
    <name type="scientific">uncultured Microvirga sp</name>
    <dbReference type="NCBI Taxonomy" id="412392"/>
    <lineage>
        <taxon>Bacteria</taxon>
        <taxon>Pseudomonadati</taxon>
        <taxon>Pseudomonadota</taxon>
        <taxon>Alphaproteobacteria</taxon>
        <taxon>Hyphomicrobiales</taxon>
        <taxon>Methylobacteriaceae</taxon>
        <taxon>Microvirga</taxon>
        <taxon>environmental samples</taxon>
    </lineage>
</organism>
<feature type="transmembrane region" description="Helical" evidence="1">
    <location>
        <begin position="81"/>
        <end position="100"/>
    </location>
</feature>
<dbReference type="AlphaFoldDB" id="A0A6J4M905"/>
<gene>
    <name evidence="3" type="ORF">AVDCRST_MAG90-2532</name>
</gene>
<evidence type="ECO:0000313" key="3">
    <source>
        <dbReference type="EMBL" id="CAA9353186.1"/>
    </source>
</evidence>
<evidence type="ECO:0000256" key="1">
    <source>
        <dbReference type="SAM" id="Phobius"/>
    </source>
</evidence>
<dbReference type="SMART" id="SM01259">
    <property type="entry name" value="LAB_N"/>
    <property type="match status" value="1"/>
</dbReference>
<dbReference type="GO" id="GO:0009245">
    <property type="term" value="P:lipid A biosynthetic process"/>
    <property type="evidence" value="ECO:0007669"/>
    <property type="project" value="InterPro"/>
</dbReference>